<dbReference type="RefSeq" id="WP_182294585.1">
    <property type="nucleotide sequence ID" value="NZ_CP059851.1"/>
</dbReference>
<evidence type="ECO:0000256" key="1">
    <source>
        <dbReference type="SAM" id="Phobius"/>
    </source>
</evidence>
<protein>
    <recommendedName>
        <fullName evidence="4">General secretion pathway protein L</fullName>
    </recommendedName>
</protein>
<gene>
    <name evidence="2" type="ORF">H3309_10010</name>
</gene>
<accession>A0A7G5IEE7</accession>
<keyword evidence="1" id="KW-1133">Transmembrane helix</keyword>
<keyword evidence="1" id="KW-0472">Membrane</keyword>
<evidence type="ECO:0000313" key="3">
    <source>
        <dbReference type="Proteomes" id="UP000515292"/>
    </source>
</evidence>
<feature type="transmembrane region" description="Helical" evidence="1">
    <location>
        <begin position="191"/>
        <end position="211"/>
    </location>
</feature>
<keyword evidence="1" id="KW-0812">Transmembrane</keyword>
<dbReference type="Gene3D" id="3.30.420.380">
    <property type="match status" value="1"/>
</dbReference>
<sequence>MRRWLLLDPRGVSVLHDPPGATETVGVVALPALALHRVALFETAPRRLRAEIAERGAALSAEAPEGLHVAAGTRDAEGQAWIAVARAEAMAAIVAGFAPHDPVSIVPAPLLLAAAADVAVAHLPDLTLLRAAEFAASVEPSLGGMMLEGRSAAVEPWPPALPEDGVPLDLRQGRFARRLRWWRERRWQRRLGVLSLLVLLLAVVPAALHRWQAAAEVERLDKAVAAAAAATPGVAKGGDPARALAARRMELEGQGGLARLAALVAALDGGRVRAASLGMAPDGSVIASLSGPAAAIAALPGRLRAGGHAATLDGPVLTVRALAPAASGDALRDARWRAARATRDAAAIRALSRAAWPEPGPAIRAAAAAAGLPDAVILVTPDGRATLGVAAARPRVLLGLLATLANQGILTVSGTIARAGEDSVQAQLTLRVPR</sequence>
<dbReference type="KEGG" id="sand:H3309_10010"/>
<organism evidence="2 3">
    <name type="scientific">Sandaracinobacteroides saxicola</name>
    <dbReference type="NCBI Taxonomy" id="2759707"/>
    <lineage>
        <taxon>Bacteria</taxon>
        <taxon>Pseudomonadati</taxon>
        <taxon>Pseudomonadota</taxon>
        <taxon>Alphaproteobacteria</taxon>
        <taxon>Sphingomonadales</taxon>
        <taxon>Sphingosinicellaceae</taxon>
        <taxon>Sandaracinobacteroides</taxon>
    </lineage>
</organism>
<dbReference type="AlphaFoldDB" id="A0A7G5IEE7"/>
<reference evidence="2 3" key="1">
    <citation type="submission" date="2020-07" db="EMBL/GenBank/DDBJ databases">
        <title>Complete genome sequence for Sandaracinobacter sp. M6.</title>
        <authorList>
            <person name="Tang Y."/>
            <person name="Liu Q."/>
            <person name="Guo Z."/>
            <person name="Lei P."/>
            <person name="Huang B."/>
        </authorList>
    </citation>
    <scope>NUCLEOTIDE SEQUENCE [LARGE SCALE GENOMIC DNA]</scope>
    <source>
        <strain evidence="2 3">M6</strain>
    </source>
</reference>
<keyword evidence="3" id="KW-1185">Reference proteome</keyword>
<proteinExistence type="predicted"/>
<dbReference type="Proteomes" id="UP000515292">
    <property type="component" value="Chromosome"/>
</dbReference>
<evidence type="ECO:0000313" key="2">
    <source>
        <dbReference type="EMBL" id="QMW21739.1"/>
    </source>
</evidence>
<dbReference type="EMBL" id="CP059851">
    <property type="protein sequence ID" value="QMW21739.1"/>
    <property type="molecule type" value="Genomic_DNA"/>
</dbReference>
<evidence type="ECO:0008006" key="4">
    <source>
        <dbReference type="Google" id="ProtNLM"/>
    </source>
</evidence>
<name>A0A7G5IEE7_9SPHN</name>